<evidence type="ECO:0000313" key="1">
    <source>
        <dbReference type="EMBL" id="AJQ29419.1"/>
    </source>
</evidence>
<sequence length="31" mass="3403">MKIELYDVVRLIDTSGTEILNPGAIGTILEQ</sequence>
<protein>
    <submittedName>
        <fullName evidence="1">Uncharacterized protein</fullName>
    </submittedName>
</protein>
<reference evidence="1 2" key="1">
    <citation type="journal article" date="2015" name="Genome Announc.">
        <title>Complete Genome Sequence of Pelosinus fermentans JBW45, a Member of a Remarkably Competitive Group of Negativicutes in the Firmicutes Phylum.</title>
        <authorList>
            <person name="De Leon K.B."/>
            <person name="Utturkar S.M."/>
            <person name="Camilleri L.B."/>
            <person name="Elias D.A."/>
            <person name="Arkin A.P."/>
            <person name="Fields M.W."/>
            <person name="Brown S.D."/>
            <person name="Wall J.D."/>
        </authorList>
    </citation>
    <scope>NUCLEOTIDE SEQUENCE [LARGE SCALE GENOMIC DNA]</scope>
    <source>
        <strain evidence="1 2">JBW45</strain>
    </source>
</reference>
<dbReference type="KEGG" id="pft:JBW_04086"/>
<reference evidence="2" key="2">
    <citation type="submission" date="2015-02" db="EMBL/GenBank/DDBJ databases">
        <title>Complete Genome Sequence of Pelosinus fermentans JBW45.</title>
        <authorList>
            <person name="De Leon K.B."/>
            <person name="Utturkar S.M."/>
            <person name="Camilleri L.B."/>
            <person name="Arkin A.P."/>
            <person name="Fields M.W."/>
            <person name="Brown S.D."/>
            <person name="Wall J.D."/>
        </authorList>
    </citation>
    <scope>NUCLEOTIDE SEQUENCE [LARGE SCALE GENOMIC DNA]</scope>
    <source>
        <strain evidence="2">JBW45</strain>
    </source>
</reference>
<dbReference type="Proteomes" id="UP000005361">
    <property type="component" value="Chromosome"/>
</dbReference>
<proteinExistence type="predicted"/>
<evidence type="ECO:0000313" key="2">
    <source>
        <dbReference type="Proteomes" id="UP000005361"/>
    </source>
</evidence>
<dbReference type="HOGENOM" id="CLU_3397837_0_0_9"/>
<gene>
    <name evidence="1" type="ORF">JBW_04086</name>
</gene>
<organism evidence="1 2">
    <name type="scientific">Pelosinus fermentans JBW45</name>
    <dbReference type="NCBI Taxonomy" id="1192197"/>
    <lineage>
        <taxon>Bacteria</taxon>
        <taxon>Bacillati</taxon>
        <taxon>Bacillota</taxon>
        <taxon>Negativicutes</taxon>
        <taxon>Selenomonadales</taxon>
        <taxon>Sporomusaceae</taxon>
        <taxon>Pelosinus</taxon>
    </lineage>
</organism>
<name>I8U4R0_9FIRM</name>
<accession>I8U4R0</accession>
<dbReference type="EMBL" id="CP010978">
    <property type="protein sequence ID" value="AJQ29419.1"/>
    <property type="molecule type" value="Genomic_DNA"/>
</dbReference>
<dbReference type="AlphaFoldDB" id="I8U4R0"/>